<dbReference type="Gene3D" id="2.40.50.40">
    <property type="match status" value="1"/>
</dbReference>
<dbReference type="AlphaFoldDB" id="A0A2U9BJM4"/>
<dbReference type="InterPro" id="IPR039809">
    <property type="entry name" value="Chemokine_b/g/d"/>
</dbReference>
<feature type="signal peptide" evidence="2">
    <location>
        <begin position="1"/>
        <end position="26"/>
    </location>
</feature>
<dbReference type="GO" id="GO:0008009">
    <property type="term" value="F:chemokine activity"/>
    <property type="evidence" value="ECO:0007669"/>
    <property type="project" value="InterPro"/>
</dbReference>
<reference evidence="4 5" key="1">
    <citation type="submission" date="2017-12" db="EMBL/GenBank/DDBJ databases">
        <title>Integrating genomic resources of turbot (Scophthalmus maximus) in depth evaluation of genetic and physical mapping variation across individuals.</title>
        <authorList>
            <person name="Martinez P."/>
        </authorList>
    </citation>
    <scope>NUCLEOTIDE SEQUENCE [LARGE SCALE GENOMIC DNA]</scope>
</reference>
<gene>
    <name evidence="4" type="ORF">SMAX5B_006141</name>
</gene>
<evidence type="ECO:0000259" key="3">
    <source>
        <dbReference type="SMART" id="SM00199"/>
    </source>
</evidence>
<evidence type="ECO:0000256" key="2">
    <source>
        <dbReference type="SAM" id="SignalP"/>
    </source>
</evidence>
<dbReference type="GO" id="GO:0005615">
    <property type="term" value="C:extracellular space"/>
    <property type="evidence" value="ECO:0007669"/>
    <property type="project" value="UniProtKB-KW"/>
</dbReference>
<feature type="chain" id="PRO_5015949542" evidence="2">
    <location>
        <begin position="27"/>
        <end position="103"/>
    </location>
</feature>
<dbReference type="Pfam" id="PF00048">
    <property type="entry name" value="IL8"/>
    <property type="match status" value="1"/>
</dbReference>
<keyword evidence="2" id="KW-0732">Signal</keyword>
<evidence type="ECO:0000256" key="1">
    <source>
        <dbReference type="ARBA" id="ARBA00022514"/>
    </source>
</evidence>
<organism evidence="4 5">
    <name type="scientific">Scophthalmus maximus</name>
    <name type="common">Turbot</name>
    <name type="synonym">Psetta maxima</name>
    <dbReference type="NCBI Taxonomy" id="52904"/>
    <lineage>
        <taxon>Eukaryota</taxon>
        <taxon>Metazoa</taxon>
        <taxon>Chordata</taxon>
        <taxon>Craniata</taxon>
        <taxon>Vertebrata</taxon>
        <taxon>Euteleostomi</taxon>
        <taxon>Actinopterygii</taxon>
        <taxon>Neopterygii</taxon>
        <taxon>Teleostei</taxon>
        <taxon>Neoteleostei</taxon>
        <taxon>Acanthomorphata</taxon>
        <taxon>Carangaria</taxon>
        <taxon>Pleuronectiformes</taxon>
        <taxon>Pleuronectoidei</taxon>
        <taxon>Scophthalmidae</taxon>
        <taxon>Scophthalmus</taxon>
    </lineage>
</organism>
<dbReference type="InterPro" id="IPR036048">
    <property type="entry name" value="Interleukin_8-like_sf"/>
</dbReference>
<name>A0A2U9BJM4_SCOMX</name>
<keyword evidence="1" id="KW-0202">Cytokine</keyword>
<dbReference type="OrthoDB" id="8870994at2759"/>
<proteinExistence type="predicted"/>
<sequence>MAPRGMITMTAVLLCFTLGPLGPAPATCSQMSRSCCTKYNTQPVPLQRIEGYREQTLKENCHIEAIIFYTVMKNEICATRKDLWVRKILKLLSSRLKKMSKAG</sequence>
<dbReference type="STRING" id="52904.ENSSMAP00000006280"/>
<dbReference type="PANTHER" id="PTHR12015:SF108">
    <property type="entry name" value="C-C MOTIF CHEMOKINE 20"/>
    <property type="match status" value="1"/>
</dbReference>
<dbReference type="SUPFAM" id="SSF54117">
    <property type="entry name" value="Interleukin 8-like chemokines"/>
    <property type="match status" value="1"/>
</dbReference>
<dbReference type="Proteomes" id="UP000246464">
    <property type="component" value="Chromosome 7"/>
</dbReference>
<dbReference type="SMART" id="SM00199">
    <property type="entry name" value="SCY"/>
    <property type="match status" value="1"/>
</dbReference>
<dbReference type="EMBL" id="CP026249">
    <property type="protein sequence ID" value="AWP04244.1"/>
    <property type="molecule type" value="Genomic_DNA"/>
</dbReference>
<evidence type="ECO:0000313" key="5">
    <source>
        <dbReference type="Proteomes" id="UP000246464"/>
    </source>
</evidence>
<dbReference type="PANTHER" id="PTHR12015">
    <property type="entry name" value="SMALL INDUCIBLE CYTOKINE A"/>
    <property type="match status" value="1"/>
</dbReference>
<dbReference type="CDD" id="cd00272">
    <property type="entry name" value="Chemokine_CC"/>
    <property type="match status" value="1"/>
</dbReference>
<feature type="domain" description="Chemokine interleukin-8-like" evidence="3">
    <location>
        <begin position="32"/>
        <end position="92"/>
    </location>
</feature>
<dbReference type="InterPro" id="IPR001811">
    <property type="entry name" value="Chemokine_IL8-like_dom"/>
</dbReference>
<dbReference type="GO" id="GO:0006955">
    <property type="term" value="P:immune response"/>
    <property type="evidence" value="ECO:0007669"/>
    <property type="project" value="InterPro"/>
</dbReference>
<keyword evidence="5" id="KW-1185">Reference proteome</keyword>
<evidence type="ECO:0000313" key="4">
    <source>
        <dbReference type="EMBL" id="AWP04244.1"/>
    </source>
</evidence>
<protein>
    <submittedName>
        <fullName evidence="4">Putative C-C motif chemokine 17-like</fullName>
    </submittedName>
</protein>
<accession>A0A2U9BJM4</accession>